<evidence type="ECO:0000256" key="4">
    <source>
        <dbReference type="ARBA" id="ARBA00022898"/>
    </source>
</evidence>
<sequence>MDVRIFHGQNRVAQIDPGDRGLAYGDGLFETMRVHRGGIPWLDAHLRRLRHGADRLGILLPDDTLLRVEIASACANQDSAVLKLIVTRGTGGRGYAPPDPAQPMWLLSLHAAPLPMQDVSVVWCGTTLAEQPALAGLKHCNRLEQVLARREVVAAGADEGLMHAATGHVISATAANLFIHDGGDGWLTPPLDRCGVAGVCRDWLLHHAPARETPLDRPAVLRSSAIFLCNAVRGILPVRRLDAREWPESAHLRALQRQLAAAHPGLN</sequence>
<dbReference type="PANTHER" id="PTHR42743">
    <property type="entry name" value="AMINO-ACID AMINOTRANSFERASE"/>
    <property type="match status" value="1"/>
</dbReference>
<dbReference type="NCBIfam" id="TIGR03461">
    <property type="entry name" value="pabC_Proteo"/>
    <property type="match status" value="1"/>
</dbReference>
<dbReference type="PANTHER" id="PTHR42743:SF2">
    <property type="entry name" value="AMINODEOXYCHORISMATE LYASE"/>
    <property type="match status" value="1"/>
</dbReference>
<comment type="subunit">
    <text evidence="3">Homodimer.</text>
</comment>
<dbReference type="Gene3D" id="3.30.470.10">
    <property type="match status" value="1"/>
</dbReference>
<organism evidence="11 12">
    <name type="scientific">Solilutibacter silvestris</name>
    <dbReference type="NCBI Taxonomy" id="1645665"/>
    <lineage>
        <taxon>Bacteria</taxon>
        <taxon>Pseudomonadati</taxon>
        <taxon>Pseudomonadota</taxon>
        <taxon>Gammaproteobacteria</taxon>
        <taxon>Lysobacterales</taxon>
        <taxon>Lysobacteraceae</taxon>
        <taxon>Solilutibacter</taxon>
    </lineage>
</organism>
<dbReference type="InterPro" id="IPR001544">
    <property type="entry name" value="Aminotrans_IV"/>
</dbReference>
<dbReference type="GO" id="GO:0030170">
    <property type="term" value="F:pyridoxal phosphate binding"/>
    <property type="evidence" value="ECO:0007669"/>
    <property type="project" value="InterPro"/>
</dbReference>
<dbReference type="InterPro" id="IPR043131">
    <property type="entry name" value="BCAT-like_N"/>
</dbReference>
<evidence type="ECO:0000256" key="9">
    <source>
        <dbReference type="ARBA" id="ARBA00049529"/>
    </source>
</evidence>
<proteinExistence type="inferred from homology"/>
<keyword evidence="5" id="KW-0289">Folate biosynthesis</keyword>
<evidence type="ECO:0000256" key="7">
    <source>
        <dbReference type="ARBA" id="ARBA00035633"/>
    </source>
</evidence>
<dbReference type="InterPro" id="IPR036038">
    <property type="entry name" value="Aminotransferase-like"/>
</dbReference>
<comment type="pathway">
    <text evidence="7">Cofactor biosynthesis; tetrahydrofolate biosynthesis; 4-aminobenzoate from chorismate: step 2/2.</text>
</comment>
<dbReference type="SUPFAM" id="SSF56752">
    <property type="entry name" value="D-aminoacid aminotransferase-like PLP-dependent enzymes"/>
    <property type="match status" value="1"/>
</dbReference>
<evidence type="ECO:0000313" key="12">
    <source>
        <dbReference type="Proteomes" id="UP000236220"/>
    </source>
</evidence>
<dbReference type="RefSeq" id="WP_103075866.1">
    <property type="nucleotide sequence ID" value="NZ_NPZB01000002.1"/>
</dbReference>
<gene>
    <name evidence="11" type="ORF">Lysil_2438</name>
</gene>
<keyword evidence="12" id="KW-1185">Reference proteome</keyword>
<reference evidence="11 12" key="1">
    <citation type="submission" date="2017-08" db="EMBL/GenBank/DDBJ databases">
        <title>Lysobacter sylvestris genome.</title>
        <authorList>
            <person name="Zhang D.-C."/>
            <person name="Albuquerque L."/>
            <person name="Franca L."/>
            <person name="Froufe H.J.C."/>
            <person name="Barroso C."/>
            <person name="Egas C."/>
            <person name="Da Costa M."/>
            <person name="Margesin R."/>
        </authorList>
    </citation>
    <scope>NUCLEOTIDE SEQUENCE [LARGE SCALE GENOMIC DNA]</scope>
    <source>
        <strain evidence="11 12">AM20-91</strain>
    </source>
</reference>
<evidence type="ECO:0000256" key="10">
    <source>
        <dbReference type="NCBIfam" id="TIGR03461"/>
    </source>
</evidence>
<dbReference type="InterPro" id="IPR043132">
    <property type="entry name" value="BCAT-like_C"/>
</dbReference>
<dbReference type="GO" id="GO:0008696">
    <property type="term" value="F:4-amino-4-deoxychorismate lyase activity"/>
    <property type="evidence" value="ECO:0007669"/>
    <property type="project" value="UniProtKB-UniRule"/>
</dbReference>
<comment type="similarity">
    <text evidence="2">Belongs to the class-IV pyridoxal-phosphate-dependent aminotransferase family.</text>
</comment>
<comment type="caution">
    <text evidence="11">The sequence shown here is derived from an EMBL/GenBank/DDBJ whole genome shotgun (WGS) entry which is preliminary data.</text>
</comment>
<dbReference type="AlphaFoldDB" id="A0A2K1PZQ7"/>
<evidence type="ECO:0000256" key="2">
    <source>
        <dbReference type="ARBA" id="ARBA00009320"/>
    </source>
</evidence>
<dbReference type="EC" id="4.1.3.38" evidence="8 10"/>
<dbReference type="Pfam" id="PF01063">
    <property type="entry name" value="Aminotran_4"/>
    <property type="match status" value="1"/>
</dbReference>
<keyword evidence="4" id="KW-0663">Pyridoxal phosphate</keyword>
<dbReference type="GO" id="GO:0005829">
    <property type="term" value="C:cytosol"/>
    <property type="evidence" value="ECO:0007669"/>
    <property type="project" value="TreeGrafter"/>
</dbReference>
<dbReference type="InterPro" id="IPR050571">
    <property type="entry name" value="Class-IV_PLP-Dep_Aminotrnsfr"/>
</dbReference>
<keyword evidence="6 11" id="KW-0456">Lyase</keyword>
<comment type="cofactor">
    <cofactor evidence="1">
        <name>pyridoxal 5'-phosphate</name>
        <dbReference type="ChEBI" id="CHEBI:597326"/>
    </cofactor>
</comment>
<protein>
    <recommendedName>
        <fullName evidence="8 10">Aminodeoxychorismate lyase</fullName>
        <ecNumber evidence="8 10">4.1.3.38</ecNumber>
    </recommendedName>
</protein>
<dbReference type="EMBL" id="NPZB01000002">
    <property type="protein sequence ID" value="PNS08262.1"/>
    <property type="molecule type" value="Genomic_DNA"/>
</dbReference>
<dbReference type="CDD" id="cd01559">
    <property type="entry name" value="ADCL_like"/>
    <property type="match status" value="1"/>
</dbReference>
<name>A0A2K1PZQ7_9GAMM</name>
<dbReference type="GO" id="GO:0008153">
    <property type="term" value="P:4-aminobenzoate biosynthetic process"/>
    <property type="evidence" value="ECO:0007669"/>
    <property type="project" value="UniProtKB-UniRule"/>
</dbReference>
<dbReference type="InterPro" id="IPR017824">
    <property type="entry name" value="Aminodeoxychorismate_lyase_IV"/>
</dbReference>
<evidence type="ECO:0000256" key="6">
    <source>
        <dbReference type="ARBA" id="ARBA00023239"/>
    </source>
</evidence>
<evidence type="ECO:0000256" key="1">
    <source>
        <dbReference type="ARBA" id="ARBA00001933"/>
    </source>
</evidence>
<dbReference type="OrthoDB" id="9805628at2"/>
<evidence type="ECO:0000256" key="5">
    <source>
        <dbReference type="ARBA" id="ARBA00022909"/>
    </source>
</evidence>
<evidence type="ECO:0000256" key="3">
    <source>
        <dbReference type="ARBA" id="ARBA00011738"/>
    </source>
</evidence>
<evidence type="ECO:0000313" key="11">
    <source>
        <dbReference type="EMBL" id="PNS08262.1"/>
    </source>
</evidence>
<dbReference type="Proteomes" id="UP000236220">
    <property type="component" value="Unassembled WGS sequence"/>
</dbReference>
<dbReference type="Gene3D" id="3.20.10.10">
    <property type="entry name" value="D-amino Acid Aminotransferase, subunit A, domain 2"/>
    <property type="match status" value="1"/>
</dbReference>
<evidence type="ECO:0000256" key="8">
    <source>
        <dbReference type="ARBA" id="ARBA00035676"/>
    </source>
</evidence>
<comment type="catalytic activity">
    <reaction evidence="9">
        <text>4-amino-4-deoxychorismate = 4-aminobenzoate + pyruvate + H(+)</text>
        <dbReference type="Rhea" id="RHEA:16201"/>
        <dbReference type="ChEBI" id="CHEBI:15361"/>
        <dbReference type="ChEBI" id="CHEBI:15378"/>
        <dbReference type="ChEBI" id="CHEBI:17836"/>
        <dbReference type="ChEBI" id="CHEBI:58406"/>
        <dbReference type="EC" id="4.1.3.38"/>
    </reaction>
</comment>
<accession>A0A2K1PZQ7</accession>
<dbReference type="GO" id="GO:0046656">
    <property type="term" value="P:folic acid biosynthetic process"/>
    <property type="evidence" value="ECO:0007669"/>
    <property type="project" value="UniProtKB-KW"/>
</dbReference>